<dbReference type="EnsemblBacteria" id="CAC11394">
    <property type="protein sequence ID" value="CAC11394"/>
    <property type="gene ID" value="CAC11394"/>
</dbReference>
<dbReference type="SFLD" id="SFLDG00180">
    <property type="entry name" value="muconate_cycloisomerase"/>
    <property type="match status" value="1"/>
</dbReference>
<dbReference type="InterPro" id="IPR029065">
    <property type="entry name" value="Enolase_C-like"/>
</dbReference>
<dbReference type="SFLD" id="SFLDF00009">
    <property type="entry name" value="o-succinylbenzoate_synthase"/>
    <property type="match status" value="1"/>
</dbReference>
<dbReference type="NCBIfam" id="TIGR01928">
    <property type="entry name" value="menC_lowGC_arch"/>
    <property type="match status" value="1"/>
</dbReference>
<protein>
    <recommendedName>
        <fullName evidence="5">o-succinylbenzoate synthase</fullName>
        <ecNumber evidence="5">4.2.1.113</ecNumber>
    </recommendedName>
</protein>
<dbReference type="Gene3D" id="3.30.390.10">
    <property type="entry name" value="Enolase-like, N-terminal domain"/>
    <property type="match status" value="1"/>
</dbReference>
<dbReference type="KEGG" id="tac:Ta0249"/>
<dbReference type="InterPro" id="IPR036849">
    <property type="entry name" value="Enolase-like_C_sf"/>
</dbReference>
<dbReference type="EC" id="4.2.1.113" evidence="5"/>
<dbReference type="eggNOG" id="arCOG01168">
    <property type="taxonomic scope" value="Archaea"/>
</dbReference>
<gene>
    <name evidence="7" type="ordered locus">Ta0249</name>
</gene>
<dbReference type="SUPFAM" id="SSF54826">
    <property type="entry name" value="Enolase N-terminal domain-like"/>
    <property type="match status" value="1"/>
</dbReference>
<dbReference type="InterPro" id="IPR013341">
    <property type="entry name" value="Mandelate_racemase_N_dom"/>
</dbReference>
<evidence type="ECO:0000256" key="1">
    <source>
        <dbReference type="ARBA" id="ARBA00001968"/>
    </source>
</evidence>
<dbReference type="HOGENOM" id="CLU_030273_4_4_2"/>
<dbReference type="STRING" id="273075.gene:9571466"/>
<dbReference type="InterPro" id="IPR029017">
    <property type="entry name" value="Enolase-like_N"/>
</dbReference>
<dbReference type="SFLD" id="SFLDS00001">
    <property type="entry name" value="Enolase"/>
    <property type="match status" value="1"/>
</dbReference>
<evidence type="ECO:0000313" key="7">
    <source>
        <dbReference type="EMBL" id="CAC11394.1"/>
    </source>
</evidence>
<name>Q9HLH9_THEAC</name>
<keyword evidence="2" id="KW-0479">Metal-binding</keyword>
<proteinExistence type="predicted"/>
<evidence type="ECO:0000256" key="3">
    <source>
        <dbReference type="ARBA" id="ARBA00022842"/>
    </source>
</evidence>
<reference evidence="7 8" key="1">
    <citation type="journal article" date="2000" name="Nature">
        <title>The genome sequence of the thermoacidophilic scavenger Thermoplasma acidophilum.</title>
        <authorList>
            <person name="Ruepp A."/>
            <person name="Graml W."/>
            <person name="Santos-Martinez M.L."/>
            <person name="Koretke K.K."/>
            <person name="Volker C."/>
            <person name="Mewes H.W."/>
            <person name="Frishman D."/>
            <person name="Stocker S."/>
            <person name="Lupas A.N."/>
            <person name="Baumeister W."/>
        </authorList>
    </citation>
    <scope>NUCLEOTIDE SEQUENCE [LARGE SCALE GENOMIC DNA]</scope>
    <source>
        <strain evidence="8">ATCC 25905 / DSM 1728 / JCM 9062 / NBRC 15155 / AMRC-C165</strain>
    </source>
</reference>
<dbReference type="UniPathway" id="UPA00079"/>
<dbReference type="OrthoDB" id="372081at2157"/>
<evidence type="ECO:0000256" key="5">
    <source>
        <dbReference type="ARBA" id="ARBA00029491"/>
    </source>
</evidence>
<dbReference type="AlphaFoldDB" id="Q9HLH9"/>
<dbReference type="EMBL" id="AL445063">
    <property type="protein sequence ID" value="CAC11394.1"/>
    <property type="molecule type" value="Genomic_DNA"/>
</dbReference>
<dbReference type="SUPFAM" id="SSF51604">
    <property type="entry name" value="Enolase C-terminal domain-like"/>
    <property type="match status" value="1"/>
</dbReference>
<keyword evidence="4" id="KW-0456">Lyase</keyword>
<dbReference type="SMART" id="SM00922">
    <property type="entry name" value="MR_MLE"/>
    <property type="match status" value="1"/>
</dbReference>
<evidence type="ECO:0000256" key="4">
    <source>
        <dbReference type="ARBA" id="ARBA00023239"/>
    </source>
</evidence>
<dbReference type="Pfam" id="PF13378">
    <property type="entry name" value="MR_MLE_C"/>
    <property type="match status" value="1"/>
</dbReference>
<keyword evidence="8" id="KW-1185">Reference proteome</keyword>
<dbReference type="UniPathway" id="UPA01057">
    <property type="reaction ID" value="UER00165"/>
</dbReference>
<dbReference type="InterPro" id="IPR010197">
    <property type="entry name" value="OSBS/NAAAR"/>
</dbReference>
<dbReference type="GO" id="GO:0009234">
    <property type="term" value="P:menaquinone biosynthetic process"/>
    <property type="evidence" value="ECO:0007669"/>
    <property type="project" value="UniProtKB-UniPathway"/>
</dbReference>
<dbReference type="PANTHER" id="PTHR48073">
    <property type="entry name" value="O-SUCCINYLBENZOATE SYNTHASE-RELATED"/>
    <property type="match status" value="1"/>
</dbReference>
<comment type="cofactor">
    <cofactor evidence="1">
        <name>a divalent metal cation</name>
        <dbReference type="ChEBI" id="CHEBI:60240"/>
    </cofactor>
</comment>
<evidence type="ECO:0000313" key="8">
    <source>
        <dbReference type="Proteomes" id="UP000001024"/>
    </source>
</evidence>
<accession>Q9HLH9</accession>
<dbReference type="Proteomes" id="UP000001024">
    <property type="component" value="Chromosome"/>
</dbReference>
<dbReference type="InterPro" id="IPR013342">
    <property type="entry name" value="Mandelate_racemase_C"/>
</dbReference>
<evidence type="ECO:0000259" key="6">
    <source>
        <dbReference type="SMART" id="SM00922"/>
    </source>
</evidence>
<dbReference type="GO" id="GO:0043748">
    <property type="term" value="F:O-succinylbenzoate synthase activity"/>
    <property type="evidence" value="ECO:0007669"/>
    <property type="project" value="UniProtKB-EC"/>
</dbReference>
<dbReference type="PaxDb" id="273075-Ta0249"/>
<dbReference type="GO" id="GO:0016854">
    <property type="term" value="F:racemase and epimerase activity"/>
    <property type="evidence" value="ECO:0007669"/>
    <property type="project" value="UniProtKB-ARBA"/>
</dbReference>
<evidence type="ECO:0000256" key="2">
    <source>
        <dbReference type="ARBA" id="ARBA00022723"/>
    </source>
</evidence>
<dbReference type="RefSeq" id="WP_010900678.1">
    <property type="nucleotide sequence ID" value="NC_002578.1"/>
</dbReference>
<dbReference type="PANTHER" id="PTHR48073:SF5">
    <property type="entry name" value="O-SUCCINYLBENZOATE SYNTHASE"/>
    <property type="match status" value="1"/>
</dbReference>
<dbReference type="GO" id="GO:0046872">
    <property type="term" value="F:metal ion binding"/>
    <property type="evidence" value="ECO:0007669"/>
    <property type="project" value="UniProtKB-KW"/>
</dbReference>
<dbReference type="InParanoid" id="Q9HLH9"/>
<organism evidence="7 8">
    <name type="scientific">Thermoplasma acidophilum (strain ATCC 25905 / DSM 1728 / JCM 9062 / NBRC 15155 / AMRC-C165)</name>
    <dbReference type="NCBI Taxonomy" id="273075"/>
    <lineage>
        <taxon>Archaea</taxon>
        <taxon>Methanobacteriati</taxon>
        <taxon>Thermoplasmatota</taxon>
        <taxon>Thermoplasmata</taxon>
        <taxon>Thermoplasmatales</taxon>
        <taxon>Thermoplasmataceae</taxon>
        <taxon>Thermoplasma</taxon>
    </lineage>
</organism>
<dbReference type="Pfam" id="PF02746">
    <property type="entry name" value="MR_MLE_N"/>
    <property type="match status" value="1"/>
</dbReference>
<dbReference type="CDD" id="cd03317">
    <property type="entry name" value="NAAAR"/>
    <property type="match status" value="1"/>
</dbReference>
<keyword evidence="3" id="KW-0460">Magnesium</keyword>
<dbReference type="Gene3D" id="3.20.20.120">
    <property type="entry name" value="Enolase-like C-terminal domain"/>
    <property type="match status" value="1"/>
</dbReference>
<feature type="domain" description="Mandelate racemase/muconate lactonizing enzyme C-terminal" evidence="6">
    <location>
        <begin position="136"/>
        <end position="227"/>
    </location>
</feature>
<sequence length="361" mass="40579">MQINFYRVRIPFLRPFTTSFGTENYREALLFRLVHDGIEAYSEAVTSPIPDYGYEDNATAMHIIGDFAAKYISDLPDPSVFMERARGIKGHNMAKAALEMLLWDYHSKVNDQPLYRYIGKSRGYANVGISIGMAKIEEMLEQIEKAVSMGYKRIKIKIARGREGLVREVRDAFPDIPLSVDANGDYTPSDMPRLKDLDRYDLEYIEQPFPGDDLIYHSRLKKEISTPVCLDESITSADKARKAFDIGAADVINIKPGRIGGFTESLKVAEIARENGGHVWVGGMLETGIGRAFNIAFASLDLVDYPGDTSPNEKYFSRDIVKNPFRMKNGIIEPYHDPGIGVRIDEESLLRYLVDAGTISV</sequence>